<accession>A0ABW8RXG2</accession>
<proteinExistence type="predicted"/>
<dbReference type="InterPro" id="IPR050712">
    <property type="entry name" value="NAD(P)H-dep_reductase"/>
</dbReference>
<evidence type="ECO:0000256" key="1">
    <source>
        <dbReference type="SAM" id="Phobius"/>
    </source>
</evidence>
<keyword evidence="1" id="KW-1133">Transmembrane helix</keyword>
<dbReference type="PANTHER" id="PTHR30543">
    <property type="entry name" value="CHROMATE REDUCTASE"/>
    <property type="match status" value="1"/>
</dbReference>
<feature type="transmembrane region" description="Helical" evidence="1">
    <location>
        <begin position="129"/>
        <end position="150"/>
    </location>
</feature>
<keyword evidence="4" id="KW-1185">Reference proteome</keyword>
<name>A0ABW8RXG2_9BACT</name>
<gene>
    <name evidence="3" type="ORF">U0R11_06635</name>
</gene>
<evidence type="ECO:0000259" key="2">
    <source>
        <dbReference type="Pfam" id="PF03358"/>
    </source>
</evidence>
<dbReference type="EC" id="1.-.-.-" evidence="3"/>
<feature type="domain" description="NADPH-dependent FMN reductase-like" evidence="2">
    <location>
        <begin position="6"/>
        <end position="141"/>
    </location>
</feature>
<reference evidence="3 4" key="1">
    <citation type="submission" date="2024-07" db="EMBL/GenBank/DDBJ databases">
        <authorList>
            <person name="Pitt A."/>
            <person name="Hahn M.W."/>
        </authorList>
    </citation>
    <scope>NUCLEOTIDE SEQUENCE [LARGE SCALE GENOMIC DNA]</scope>
    <source>
        <strain evidence="3 4">1-SAACH-A3</strain>
    </source>
</reference>
<keyword evidence="1" id="KW-0472">Membrane</keyword>
<dbReference type="Pfam" id="PF03358">
    <property type="entry name" value="FMN_red"/>
    <property type="match status" value="1"/>
</dbReference>
<comment type="caution">
    <text evidence="3">The sequence shown here is derived from an EMBL/GenBank/DDBJ whole genome shotgun (WGS) entry which is preliminary data.</text>
</comment>
<protein>
    <submittedName>
        <fullName evidence="3">NAD(P)H-dependent oxidoreductase</fullName>
        <ecNumber evidence="3">1.-.-.-</ecNumber>
    </submittedName>
</protein>
<dbReference type="SUPFAM" id="SSF52218">
    <property type="entry name" value="Flavoproteins"/>
    <property type="match status" value="1"/>
</dbReference>
<dbReference type="GO" id="GO:0016491">
    <property type="term" value="F:oxidoreductase activity"/>
    <property type="evidence" value="ECO:0007669"/>
    <property type="project" value="UniProtKB-KW"/>
</dbReference>
<evidence type="ECO:0000313" key="3">
    <source>
        <dbReference type="EMBL" id="MFL0162063.1"/>
    </source>
</evidence>
<keyword evidence="3" id="KW-0560">Oxidoreductase</keyword>
<sequence length="189" mass="21460">MSKPNPRILVITGSPRKESNSARIALHLYDRIKQDGEYAVDLLDVREYQLPPFESVFESVDTCPEAYKPLAQKFFSADAYIVVTPEYNGSYTSTLQNLFDHFPRQQRKVYGVVTATNGSLGGMRASQQLMLFIIALFGIVSPYMLVTPFVDKKFDSNGVLLDESFQPKIDFFLDQFNWLFCKIGMSTTP</sequence>
<dbReference type="InterPro" id="IPR005025">
    <property type="entry name" value="FMN_Rdtase-like_dom"/>
</dbReference>
<organism evidence="3 4">
    <name type="scientific">Aquirufa salirivi</name>
    <dbReference type="NCBI Taxonomy" id="3104729"/>
    <lineage>
        <taxon>Bacteria</taxon>
        <taxon>Pseudomonadati</taxon>
        <taxon>Bacteroidota</taxon>
        <taxon>Cytophagia</taxon>
        <taxon>Cytophagales</taxon>
        <taxon>Flectobacillaceae</taxon>
        <taxon>Aquirufa</taxon>
    </lineage>
</organism>
<keyword evidence="1" id="KW-0812">Transmembrane</keyword>
<dbReference type="RefSeq" id="WP_406750767.1">
    <property type="nucleotide sequence ID" value="NZ_JBEWZH010000004.1"/>
</dbReference>
<evidence type="ECO:0000313" key="4">
    <source>
        <dbReference type="Proteomes" id="UP001623558"/>
    </source>
</evidence>
<dbReference type="Gene3D" id="3.40.50.360">
    <property type="match status" value="1"/>
</dbReference>
<dbReference type="EMBL" id="JBEWZH010000004">
    <property type="protein sequence ID" value="MFL0162063.1"/>
    <property type="molecule type" value="Genomic_DNA"/>
</dbReference>
<dbReference type="PANTHER" id="PTHR30543:SF21">
    <property type="entry name" value="NAD(P)H-DEPENDENT FMN REDUCTASE LOT6"/>
    <property type="match status" value="1"/>
</dbReference>
<dbReference type="Proteomes" id="UP001623558">
    <property type="component" value="Unassembled WGS sequence"/>
</dbReference>
<dbReference type="InterPro" id="IPR029039">
    <property type="entry name" value="Flavoprotein-like_sf"/>
</dbReference>